<name>A0A928VQ68_9CYAN</name>
<keyword evidence="4" id="KW-1185">Reference proteome</keyword>
<comment type="caution">
    <text evidence="3">The sequence shown here is derived from an EMBL/GenBank/DDBJ whole genome shotgun (WGS) entry which is preliminary data.</text>
</comment>
<feature type="domain" description="Haem-binding uptake Tiki superfamily ChaN" evidence="2">
    <location>
        <begin position="76"/>
        <end position="288"/>
    </location>
</feature>
<evidence type="ECO:0000259" key="2">
    <source>
        <dbReference type="Pfam" id="PF04187"/>
    </source>
</evidence>
<feature type="region of interest" description="Disordered" evidence="1">
    <location>
        <begin position="304"/>
        <end position="341"/>
    </location>
</feature>
<keyword evidence="3" id="KW-0449">Lipoprotein</keyword>
<evidence type="ECO:0000313" key="4">
    <source>
        <dbReference type="Proteomes" id="UP000625316"/>
    </source>
</evidence>
<evidence type="ECO:0000313" key="3">
    <source>
        <dbReference type="EMBL" id="MBE9030896.1"/>
    </source>
</evidence>
<dbReference type="Pfam" id="PF04187">
    <property type="entry name" value="Cofac_haem_bdg"/>
    <property type="match status" value="1"/>
</dbReference>
<feature type="compositionally biased region" description="Polar residues" evidence="1">
    <location>
        <begin position="304"/>
        <end position="317"/>
    </location>
</feature>
<sequence>MQDKTNPQAQSNQLRGRLPSTDHRAYFHRISVRFTTLLCLSGLLFSDPHLTPAAIANNLPLQFANHQGQRQSPQQLWQRLRQAQVIYLGETHTNVADHQAQLRLIQALHQRNPRLVIGMEMFQRPYQVAIDRYLAGELNEAELLDRTEYKTRWGFNWELYAPILRYAKAQKIPVVALNTPTEVTRKVGRQGLNRLNFSDRRFIPPPSAVKTAPAAYRQMLVDIFKNAHHGGSSNPDRFERFFQAQVLWDETMAEQITKIIQTNQPETQVAVLVGQGHLIYRYGIPWRVDRRFPKPIKQQVILLSPNTNQPSTDTQGQPIADLLRIPENGASQQPAEPIPAK</sequence>
<dbReference type="AlphaFoldDB" id="A0A928VQ68"/>
<dbReference type="CDD" id="cd14727">
    <property type="entry name" value="ChanN-like"/>
    <property type="match status" value="1"/>
</dbReference>
<dbReference type="RefSeq" id="WP_264325723.1">
    <property type="nucleotide sequence ID" value="NZ_JADEXQ010000047.1"/>
</dbReference>
<reference evidence="3" key="1">
    <citation type="submission" date="2020-10" db="EMBL/GenBank/DDBJ databases">
        <authorList>
            <person name="Castelo-Branco R."/>
            <person name="Eusebio N."/>
            <person name="Adriana R."/>
            <person name="Vieira A."/>
            <person name="Brugerolle De Fraissinette N."/>
            <person name="Rezende De Castro R."/>
            <person name="Schneider M.P."/>
            <person name="Vasconcelos V."/>
            <person name="Leao P.N."/>
        </authorList>
    </citation>
    <scope>NUCLEOTIDE SEQUENCE</scope>
    <source>
        <strain evidence="3">LEGE 11480</strain>
    </source>
</reference>
<accession>A0A928VQ68</accession>
<gene>
    <name evidence="3" type="ORF">IQ266_14260</name>
</gene>
<dbReference type="InterPro" id="IPR007314">
    <property type="entry name" value="Cofac_haem-bd_dom"/>
</dbReference>
<dbReference type="EMBL" id="JADEXQ010000047">
    <property type="protein sequence ID" value="MBE9030896.1"/>
    <property type="molecule type" value="Genomic_DNA"/>
</dbReference>
<evidence type="ECO:0000256" key="1">
    <source>
        <dbReference type="SAM" id="MobiDB-lite"/>
    </source>
</evidence>
<organism evidence="3 4">
    <name type="scientific">Romeriopsis navalis LEGE 11480</name>
    <dbReference type="NCBI Taxonomy" id="2777977"/>
    <lineage>
        <taxon>Bacteria</taxon>
        <taxon>Bacillati</taxon>
        <taxon>Cyanobacteriota</taxon>
        <taxon>Cyanophyceae</taxon>
        <taxon>Leptolyngbyales</taxon>
        <taxon>Leptolyngbyaceae</taxon>
        <taxon>Romeriopsis</taxon>
        <taxon>Romeriopsis navalis</taxon>
    </lineage>
</organism>
<protein>
    <submittedName>
        <fullName evidence="3">ChaN family lipoprotein</fullName>
    </submittedName>
</protein>
<dbReference type="Gene3D" id="3.40.50.11550">
    <property type="match status" value="1"/>
</dbReference>
<proteinExistence type="predicted"/>
<dbReference type="Proteomes" id="UP000625316">
    <property type="component" value="Unassembled WGS sequence"/>
</dbReference>
<dbReference type="SUPFAM" id="SSF159501">
    <property type="entry name" value="EreA/ChaN-like"/>
    <property type="match status" value="1"/>
</dbReference>